<name>A0AAJ0GPT9_9PEZI</name>
<gene>
    <name evidence="3" type="ORF">B0T15DRAFT_487041</name>
</gene>
<dbReference type="GeneID" id="87885235"/>
<organism evidence="3 4">
    <name type="scientific">Chaetomium strumarium</name>
    <dbReference type="NCBI Taxonomy" id="1170767"/>
    <lineage>
        <taxon>Eukaryota</taxon>
        <taxon>Fungi</taxon>
        <taxon>Dikarya</taxon>
        <taxon>Ascomycota</taxon>
        <taxon>Pezizomycotina</taxon>
        <taxon>Sordariomycetes</taxon>
        <taxon>Sordariomycetidae</taxon>
        <taxon>Sordariales</taxon>
        <taxon>Chaetomiaceae</taxon>
        <taxon>Chaetomium</taxon>
    </lineage>
</organism>
<protein>
    <recommendedName>
        <fullName evidence="2">C2H2-type domain-containing protein</fullName>
    </recommendedName>
</protein>
<dbReference type="PROSITE" id="PS00028">
    <property type="entry name" value="ZINC_FINGER_C2H2_1"/>
    <property type="match status" value="1"/>
</dbReference>
<keyword evidence="4" id="KW-1185">Reference proteome</keyword>
<dbReference type="SMART" id="SM00355">
    <property type="entry name" value="ZnF_C2H2"/>
    <property type="match status" value="2"/>
</dbReference>
<evidence type="ECO:0000313" key="4">
    <source>
        <dbReference type="Proteomes" id="UP001273166"/>
    </source>
</evidence>
<dbReference type="EMBL" id="JAUDZG010000006">
    <property type="protein sequence ID" value="KAK3303700.1"/>
    <property type="molecule type" value="Genomic_DNA"/>
</dbReference>
<feature type="region of interest" description="Disordered" evidence="1">
    <location>
        <begin position="1"/>
        <end position="66"/>
    </location>
</feature>
<dbReference type="AlphaFoldDB" id="A0AAJ0GPT9"/>
<feature type="compositionally biased region" description="Acidic residues" evidence="1">
    <location>
        <begin position="39"/>
        <end position="50"/>
    </location>
</feature>
<feature type="compositionally biased region" description="Polar residues" evidence="1">
    <location>
        <begin position="51"/>
        <end position="66"/>
    </location>
</feature>
<dbReference type="Pfam" id="PF12511">
    <property type="entry name" value="DUF3716"/>
    <property type="match status" value="1"/>
</dbReference>
<dbReference type="InterPro" id="IPR022190">
    <property type="entry name" value="DUF3716"/>
</dbReference>
<reference evidence="3" key="1">
    <citation type="journal article" date="2023" name="Mol. Phylogenet. Evol.">
        <title>Genome-scale phylogeny and comparative genomics of the fungal order Sordariales.</title>
        <authorList>
            <person name="Hensen N."/>
            <person name="Bonometti L."/>
            <person name="Westerberg I."/>
            <person name="Brannstrom I.O."/>
            <person name="Guillou S."/>
            <person name="Cros-Aarteil S."/>
            <person name="Calhoun S."/>
            <person name="Haridas S."/>
            <person name="Kuo A."/>
            <person name="Mondo S."/>
            <person name="Pangilinan J."/>
            <person name="Riley R."/>
            <person name="LaButti K."/>
            <person name="Andreopoulos B."/>
            <person name="Lipzen A."/>
            <person name="Chen C."/>
            <person name="Yan M."/>
            <person name="Daum C."/>
            <person name="Ng V."/>
            <person name="Clum A."/>
            <person name="Steindorff A."/>
            <person name="Ohm R.A."/>
            <person name="Martin F."/>
            <person name="Silar P."/>
            <person name="Natvig D.O."/>
            <person name="Lalanne C."/>
            <person name="Gautier V."/>
            <person name="Ament-Velasquez S.L."/>
            <person name="Kruys A."/>
            <person name="Hutchinson M.I."/>
            <person name="Powell A.J."/>
            <person name="Barry K."/>
            <person name="Miller A.N."/>
            <person name="Grigoriev I.V."/>
            <person name="Debuchy R."/>
            <person name="Gladieux P."/>
            <person name="Hiltunen Thoren M."/>
            <person name="Johannesson H."/>
        </authorList>
    </citation>
    <scope>NUCLEOTIDE SEQUENCE</scope>
    <source>
        <strain evidence="3">CBS 333.67</strain>
    </source>
</reference>
<reference evidence="3" key="2">
    <citation type="submission" date="2023-06" db="EMBL/GenBank/DDBJ databases">
        <authorList>
            <consortium name="Lawrence Berkeley National Laboratory"/>
            <person name="Mondo S.J."/>
            <person name="Hensen N."/>
            <person name="Bonometti L."/>
            <person name="Westerberg I."/>
            <person name="Brannstrom I.O."/>
            <person name="Guillou S."/>
            <person name="Cros-Aarteil S."/>
            <person name="Calhoun S."/>
            <person name="Haridas S."/>
            <person name="Kuo A."/>
            <person name="Pangilinan J."/>
            <person name="Riley R."/>
            <person name="Labutti K."/>
            <person name="Andreopoulos B."/>
            <person name="Lipzen A."/>
            <person name="Chen C."/>
            <person name="Yanf M."/>
            <person name="Daum C."/>
            <person name="Ng V."/>
            <person name="Clum A."/>
            <person name="Steindorff A."/>
            <person name="Ohm R."/>
            <person name="Martin F."/>
            <person name="Silar P."/>
            <person name="Natvig D."/>
            <person name="Lalanne C."/>
            <person name="Gautier V."/>
            <person name="Ament-Velasquez S.L."/>
            <person name="Kruys A."/>
            <person name="Hutchinson M.I."/>
            <person name="Powell A.J."/>
            <person name="Barry K."/>
            <person name="Miller A.N."/>
            <person name="Grigoriev I.V."/>
            <person name="Debuchy R."/>
            <person name="Gladieux P."/>
            <person name="Thoren M.H."/>
            <person name="Johannesson H."/>
        </authorList>
    </citation>
    <scope>NUCLEOTIDE SEQUENCE</scope>
    <source>
        <strain evidence="3">CBS 333.67</strain>
    </source>
</reference>
<feature type="domain" description="C2H2-type" evidence="2">
    <location>
        <begin position="118"/>
        <end position="141"/>
    </location>
</feature>
<evidence type="ECO:0000313" key="3">
    <source>
        <dbReference type="EMBL" id="KAK3303700.1"/>
    </source>
</evidence>
<dbReference type="InterPro" id="IPR013087">
    <property type="entry name" value="Znf_C2H2_type"/>
</dbReference>
<comment type="caution">
    <text evidence="3">The sequence shown here is derived from an EMBL/GenBank/DDBJ whole genome shotgun (WGS) entry which is preliminary data.</text>
</comment>
<dbReference type="RefSeq" id="XP_062719480.1">
    <property type="nucleotide sequence ID" value="XM_062866406.1"/>
</dbReference>
<proteinExistence type="predicted"/>
<dbReference type="Proteomes" id="UP001273166">
    <property type="component" value="Unassembled WGS sequence"/>
</dbReference>
<sequence length="707" mass="77096">MVEPSIHTTGTVKATGPVTVTQRGGPRRSSALLKKADSEESDYTVTDDESVTASGAATDVPQLSLSPTAPSRLLKMANPDRPYDMFADGSGRLVRAMGALIPDGYKQDTTIPSRPWICPVRSCRWLFKALHDLGHHFKHKHRGCELNDNLDGTLCVLREKGGRSPPGIISRNPMDSEPIGKPKQPVYRKKTVLWVEAVKGDASEGSLPRKVDHIAPDRDALDVVSDIGLETATDGRLYDHWWAGESGQLVHMAGALIPVGYKLDDTYSDRQWVCPIRSCRLACKSKRSLGYHFQITHKSCTLNDNGDGTFSVVGYSASDIAPRVVSRKPLDPSEGPIPEPQFPVWSAEGCNAARQKRLVVQSPAGPSSADESASVITGSSTAISGDADRLWSYIRSRVGFRLPSSAPSGLELLLRQSKLRDLNLARFTPPSALTPKQYAAMIIQIVGEENPKRCSECRRHPDPLHSCVGLSVDAAKNVYGLLTTSARACANCLFRKRDNQCSLRRYTSLLLTASEDRYAAHAPHDTFEEPGEDIFGRRRSTRLSLVHDDDDADSRGESMADPAPRSRPRRSVLGRRSAAAWKTDPPTEADLHMESWEIADRRINVADEPLAFSSAYLTANQTVQVTSNATFVATTIPSGRVEQFPADSTKTRICTLSSGKLRVQVGSEPEFAIGSQGIFKIDPGVACSVSNRCYLDVVLHITSLSAA</sequence>
<evidence type="ECO:0000256" key="1">
    <source>
        <dbReference type="SAM" id="MobiDB-lite"/>
    </source>
</evidence>
<feature type="compositionally biased region" description="Polar residues" evidence="1">
    <location>
        <begin position="1"/>
        <end position="22"/>
    </location>
</feature>
<evidence type="ECO:0000259" key="2">
    <source>
        <dbReference type="PROSITE" id="PS00028"/>
    </source>
</evidence>
<feature type="region of interest" description="Disordered" evidence="1">
    <location>
        <begin position="545"/>
        <end position="588"/>
    </location>
</feature>
<accession>A0AAJ0GPT9</accession>